<feature type="region of interest" description="Disordered" evidence="1">
    <location>
        <begin position="1"/>
        <end position="78"/>
    </location>
</feature>
<evidence type="ECO:0000313" key="2">
    <source>
        <dbReference type="EMBL" id="MPC65045.1"/>
    </source>
</evidence>
<protein>
    <submittedName>
        <fullName evidence="2">Uncharacterized protein</fullName>
    </submittedName>
</protein>
<dbReference type="AlphaFoldDB" id="A0A5B7H636"/>
<dbReference type="Proteomes" id="UP000324222">
    <property type="component" value="Unassembled WGS sequence"/>
</dbReference>
<comment type="caution">
    <text evidence="2">The sequence shown here is derived from an EMBL/GenBank/DDBJ whole genome shotgun (WGS) entry which is preliminary data.</text>
</comment>
<reference evidence="2 3" key="1">
    <citation type="submission" date="2019-05" db="EMBL/GenBank/DDBJ databases">
        <title>Another draft genome of Portunus trituberculatus and its Hox gene families provides insights of decapod evolution.</title>
        <authorList>
            <person name="Jeong J.-H."/>
            <person name="Song I."/>
            <person name="Kim S."/>
            <person name="Choi T."/>
            <person name="Kim D."/>
            <person name="Ryu S."/>
            <person name="Kim W."/>
        </authorList>
    </citation>
    <scope>NUCLEOTIDE SEQUENCE [LARGE SCALE GENOMIC DNA]</scope>
    <source>
        <tissue evidence="2">Muscle</tissue>
    </source>
</reference>
<sequence>MGNKHSSGKCQCPKNVKKNKHHHHHHHNHHQDEKHGVGGGGGGGVGGGIVGQCGVGGGKQSLGNQQERQTKHHTSAHTNVVHCQTGYVDQPQVTRGLFIAREDSADADLEVKLKTYPIFRLLNAQG</sequence>
<evidence type="ECO:0000313" key="3">
    <source>
        <dbReference type="Proteomes" id="UP000324222"/>
    </source>
</evidence>
<evidence type="ECO:0000256" key="1">
    <source>
        <dbReference type="SAM" id="MobiDB-lite"/>
    </source>
</evidence>
<gene>
    <name evidence="2" type="ORF">E2C01_059169</name>
</gene>
<organism evidence="2 3">
    <name type="scientific">Portunus trituberculatus</name>
    <name type="common">Swimming crab</name>
    <name type="synonym">Neptunus trituberculatus</name>
    <dbReference type="NCBI Taxonomy" id="210409"/>
    <lineage>
        <taxon>Eukaryota</taxon>
        <taxon>Metazoa</taxon>
        <taxon>Ecdysozoa</taxon>
        <taxon>Arthropoda</taxon>
        <taxon>Crustacea</taxon>
        <taxon>Multicrustacea</taxon>
        <taxon>Malacostraca</taxon>
        <taxon>Eumalacostraca</taxon>
        <taxon>Eucarida</taxon>
        <taxon>Decapoda</taxon>
        <taxon>Pleocyemata</taxon>
        <taxon>Brachyura</taxon>
        <taxon>Eubrachyura</taxon>
        <taxon>Portunoidea</taxon>
        <taxon>Portunidae</taxon>
        <taxon>Portuninae</taxon>
        <taxon>Portunus</taxon>
    </lineage>
</organism>
<feature type="compositionally biased region" description="Basic residues" evidence="1">
    <location>
        <begin position="15"/>
        <end position="29"/>
    </location>
</feature>
<proteinExistence type="predicted"/>
<accession>A0A5B7H636</accession>
<dbReference type="OrthoDB" id="5859304at2759"/>
<keyword evidence="3" id="KW-1185">Reference proteome</keyword>
<dbReference type="EMBL" id="VSRR010022857">
    <property type="protein sequence ID" value="MPC65045.1"/>
    <property type="molecule type" value="Genomic_DNA"/>
</dbReference>
<feature type="compositionally biased region" description="Gly residues" evidence="1">
    <location>
        <begin position="37"/>
        <end position="60"/>
    </location>
</feature>
<name>A0A5B7H636_PORTR</name>